<keyword evidence="1" id="KW-0175">Coiled coil</keyword>
<dbReference type="Proteomes" id="UP000719412">
    <property type="component" value="Unassembled WGS sequence"/>
</dbReference>
<reference evidence="3" key="2">
    <citation type="submission" date="2021-08" db="EMBL/GenBank/DDBJ databases">
        <authorList>
            <person name="Eriksson T."/>
        </authorList>
    </citation>
    <scope>NUCLEOTIDE SEQUENCE</scope>
    <source>
        <strain evidence="3">Stoneville</strain>
        <tissue evidence="3">Whole head</tissue>
    </source>
</reference>
<dbReference type="EMBL" id="JABDTM020025006">
    <property type="protein sequence ID" value="KAH0813723.1"/>
    <property type="molecule type" value="Genomic_DNA"/>
</dbReference>
<accession>A0A8J6HHG7</accession>
<evidence type="ECO:0000259" key="2">
    <source>
        <dbReference type="Pfam" id="PF00078"/>
    </source>
</evidence>
<feature type="domain" description="Reverse transcriptase" evidence="2">
    <location>
        <begin position="616"/>
        <end position="670"/>
    </location>
</feature>
<dbReference type="SUPFAM" id="SSF56672">
    <property type="entry name" value="DNA/RNA polymerases"/>
    <property type="match status" value="1"/>
</dbReference>
<proteinExistence type="predicted"/>
<dbReference type="InterPro" id="IPR000477">
    <property type="entry name" value="RT_dom"/>
</dbReference>
<protein>
    <recommendedName>
        <fullName evidence="2">Reverse transcriptase domain-containing protein</fullName>
    </recommendedName>
</protein>
<dbReference type="AlphaFoldDB" id="A0A8J6HHG7"/>
<sequence>MKVNGLRRQREWDKAALCYLRYMWQIWMKSYRKQKRRECEMRRSLGNYVKKKKREVNVEKTKMMVFNKRKKKSQENEWNWEGRKIEQVNKEYTDVRGESWGWKKQEEVEKVQEKYLGAVLGETPGHIAREECKRNRLRVKAGKRAAKFEYKIDGREECRILTKCWREKKKNTKKKEREREKYYQRNGRKLGERDKVADNQERRERIKESRYNREYERCMTEKIPEYLGIENARERKMMARFSCGNEERENMYWRKECAISKETQLSMWKGCSEMRERERRGEILNEDGRELGWMKELWKRRARMEKEREEVKRQIRNLKKKKALGRDGMQNEAWMYGTEIIVERMVELMNGVWRGEGFPGEKNRAENYRGIILLITGYASVLNERMKREIEEKGVVPDSQKGKGYYGQCVHPGSFNKERIGREKRVSDFKYLDYTFNERTTDKAQVREVVRKTNKVVGCVWGIGERKWGEIWEWKEQEVERVQEKYLRWGLGVEKETPGHNIVREECKRSKLRVKAGRERQIRQGSERERQWTMDNVYILDHLTRNELRKKGVRMYALFVDFRAAFDKADKVKMFQCMSERGISEWLVRKVEEIYARTRNKVKESASEGIVVDKKKVLSLAFADDMVIVAKSEREMKEMMRNLEKYVRKKKLEVNVEKTKMMVFNKRKRKKEESEWTWEESKIERVSEFNNDDEQEEVERVQEKYLRWVLGVDRETPGYIVREECKRRKLRVKAGKRAAKFEDRMGGREECKIRSECYREKKKSANVKERENYSRRNGYASEETRYNREYERCMTEDVPVYLRRESAKERKMMARFRCGNEERENRYWTEEQERRCKMCREESETIEHMWSRCNEMRERERKDRGEILSEDGREIEPIAHRLPQKNPRRERGERWEPATEREVPGEFVVMADVVETIRPGTTALIAKRISDSTATDLRIERSAD</sequence>
<evidence type="ECO:0000256" key="1">
    <source>
        <dbReference type="SAM" id="Coils"/>
    </source>
</evidence>
<dbReference type="InterPro" id="IPR043502">
    <property type="entry name" value="DNA/RNA_pol_sf"/>
</dbReference>
<gene>
    <name evidence="3" type="ORF">GEV33_009066</name>
</gene>
<organism evidence="3 4">
    <name type="scientific">Tenebrio molitor</name>
    <name type="common">Yellow mealworm beetle</name>
    <dbReference type="NCBI Taxonomy" id="7067"/>
    <lineage>
        <taxon>Eukaryota</taxon>
        <taxon>Metazoa</taxon>
        <taxon>Ecdysozoa</taxon>
        <taxon>Arthropoda</taxon>
        <taxon>Hexapoda</taxon>
        <taxon>Insecta</taxon>
        <taxon>Pterygota</taxon>
        <taxon>Neoptera</taxon>
        <taxon>Endopterygota</taxon>
        <taxon>Coleoptera</taxon>
        <taxon>Polyphaga</taxon>
        <taxon>Cucujiformia</taxon>
        <taxon>Tenebrionidae</taxon>
        <taxon>Tenebrio</taxon>
    </lineage>
</organism>
<comment type="caution">
    <text evidence="3">The sequence shown here is derived from an EMBL/GenBank/DDBJ whole genome shotgun (WGS) entry which is preliminary data.</text>
</comment>
<evidence type="ECO:0000313" key="4">
    <source>
        <dbReference type="Proteomes" id="UP000719412"/>
    </source>
</evidence>
<evidence type="ECO:0000313" key="3">
    <source>
        <dbReference type="EMBL" id="KAH0813723.1"/>
    </source>
</evidence>
<feature type="coiled-coil region" evidence="1">
    <location>
        <begin position="294"/>
        <end position="324"/>
    </location>
</feature>
<name>A0A8J6HHG7_TENMO</name>
<reference evidence="3" key="1">
    <citation type="journal article" date="2020" name="J Insects Food Feed">
        <title>The yellow mealworm (Tenebrio molitor) genome: a resource for the emerging insects as food and feed industry.</title>
        <authorList>
            <person name="Eriksson T."/>
            <person name="Andere A."/>
            <person name="Kelstrup H."/>
            <person name="Emery V."/>
            <person name="Picard C."/>
        </authorList>
    </citation>
    <scope>NUCLEOTIDE SEQUENCE</scope>
    <source>
        <strain evidence="3">Stoneville</strain>
        <tissue evidence="3">Whole head</tissue>
    </source>
</reference>
<dbReference type="Pfam" id="PF00078">
    <property type="entry name" value="RVT_1"/>
    <property type="match status" value="1"/>
</dbReference>
<keyword evidence="4" id="KW-1185">Reference proteome</keyword>
<dbReference type="GO" id="GO:0071897">
    <property type="term" value="P:DNA biosynthetic process"/>
    <property type="evidence" value="ECO:0007669"/>
    <property type="project" value="UniProtKB-ARBA"/>
</dbReference>